<organism evidence="1 2">
    <name type="scientific">Pyricularia oryzae</name>
    <name type="common">Rice blast fungus</name>
    <name type="synonym">Magnaporthe oryzae</name>
    <dbReference type="NCBI Taxonomy" id="318829"/>
    <lineage>
        <taxon>Eukaryota</taxon>
        <taxon>Fungi</taxon>
        <taxon>Dikarya</taxon>
        <taxon>Ascomycota</taxon>
        <taxon>Pezizomycotina</taxon>
        <taxon>Sordariomycetes</taxon>
        <taxon>Sordariomycetidae</taxon>
        <taxon>Magnaporthales</taxon>
        <taxon>Pyriculariaceae</taxon>
        <taxon>Pyricularia</taxon>
    </lineage>
</organism>
<gene>
    <name evidence="1" type="ORF">PoMZ_13536</name>
</gene>
<feature type="non-terminal residue" evidence="1">
    <location>
        <position position="66"/>
    </location>
</feature>
<reference evidence="1 2" key="1">
    <citation type="journal article" date="2019" name="Mol. Biol. Evol.">
        <title>Blast fungal genomes show frequent chromosomal changes, gene gains and losses, and effector gene turnover.</title>
        <authorList>
            <person name="Gomez Luciano L.B."/>
            <person name="Jason Tsai I."/>
            <person name="Chuma I."/>
            <person name="Tosa Y."/>
            <person name="Chen Y.H."/>
            <person name="Li J.Y."/>
            <person name="Li M.Y."/>
            <person name="Jade Lu M.Y."/>
            <person name="Nakayashiki H."/>
            <person name="Li W.H."/>
        </authorList>
    </citation>
    <scope>NUCLEOTIDE SEQUENCE [LARGE SCALE GENOMIC DNA]</scope>
    <source>
        <strain evidence="1">MZ5-1-6</strain>
    </source>
</reference>
<dbReference type="EMBL" id="CP034210">
    <property type="protein sequence ID" value="QBZ66554.1"/>
    <property type="molecule type" value="Genomic_DNA"/>
</dbReference>
<accession>A0A4P7NVB6</accession>
<sequence length="66" mass="7170">MNSNSASMKHPVIISLPTSKPCFSSTSTGRQTCQWASVAIYPATLKSSRLQKDKALALQTYPKVVN</sequence>
<evidence type="ECO:0000313" key="2">
    <source>
        <dbReference type="Proteomes" id="UP000294847"/>
    </source>
</evidence>
<dbReference type="Proteomes" id="UP000294847">
    <property type="component" value="Chromosome 7"/>
</dbReference>
<evidence type="ECO:0000313" key="1">
    <source>
        <dbReference type="EMBL" id="QBZ66554.1"/>
    </source>
</evidence>
<proteinExistence type="predicted"/>
<name>A0A4P7NVB6_PYROR</name>
<protein>
    <submittedName>
        <fullName evidence="1">Uncharacterized protein</fullName>
    </submittedName>
</protein>
<dbReference type="AlphaFoldDB" id="A0A4P7NVB6"/>